<keyword evidence="1" id="KW-0813">Transport</keyword>
<sequence>MKSRLRYVYDHYRFLILRRTLQLGILLLFFGANAWGWSLLVGDLSSSRILNTVPLADPFAVLQLLLAGGALAGQVLVGALIVLVAYALIGRAFCSWVCPVNLITDLAEWVRRRLGFREPPLMYLNRNLRYVVLVMVLVLSLLLSLPVFEFVSPINAAARGVAFGMGMGWALLLAIFLFDLFVVRHGYCGHICPLGAFYSLTTRFRRVRVRHVKDSCTLCGLCFNACPEPHVLGLVGKHDGTVNNPECTNCFRCVEVCDDDALFVSLSGGWSK</sequence>
<feature type="domain" description="4Fe-4S ferredoxin-type" evidence="9">
    <location>
        <begin position="207"/>
        <end position="237"/>
    </location>
</feature>
<dbReference type="PROSITE" id="PS51379">
    <property type="entry name" value="4FE4S_FER_2"/>
    <property type="match status" value="2"/>
</dbReference>
<evidence type="ECO:0000256" key="2">
    <source>
        <dbReference type="ARBA" id="ARBA00022485"/>
    </source>
</evidence>
<keyword evidence="7" id="KW-0411">Iron-sulfur</keyword>
<dbReference type="InterPro" id="IPR051684">
    <property type="entry name" value="Electron_Trans/Redox"/>
</dbReference>
<organism evidence="10 11">
    <name type="scientific">Oceanithermus desulfurans NBRC 100063</name>
    <dbReference type="NCBI Taxonomy" id="1227550"/>
    <lineage>
        <taxon>Bacteria</taxon>
        <taxon>Thermotogati</taxon>
        <taxon>Deinococcota</taxon>
        <taxon>Deinococci</taxon>
        <taxon>Thermales</taxon>
        <taxon>Thermaceae</taxon>
        <taxon>Oceanithermus</taxon>
    </lineage>
</organism>
<dbReference type="NCBIfam" id="TIGR02163">
    <property type="entry name" value="napH"/>
    <property type="match status" value="1"/>
</dbReference>
<reference evidence="10 11" key="1">
    <citation type="submission" date="2019-07" db="EMBL/GenBank/DDBJ databases">
        <title>Whole genome shotgun sequence of Oceanithermus desulfurans NBRC 100063.</title>
        <authorList>
            <person name="Hosoyama A."/>
            <person name="Uohara A."/>
            <person name="Ohji S."/>
            <person name="Ichikawa N."/>
        </authorList>
    </citation>
    <scope>NUCLEOTIDE SEQUENCE [LARGE SCALE GENOMIC DNA]</scope>
    <source>
        <strain evidence="10 11">NBRC 100063</strain>
    </source>
</reference>
<evidence type="ECO:0000256" key="1">
    <source>
        <dbReference type="ARBA" id="ARBA00022448"/>
    </source>
</evidence>
<dbReference type="SUPFAM" id="SSF54862">
    <property type="entry name" value="4Fe-4S ferredoxins"/>
    <property type="match status" value="1"/>
</dbReference>
<dbReference type="InterPro" id="IPR017896">
    <property type="entry name" value="4Fe4S_Fe-S-bd"/>
</dbReference>
<dbReference type="NCBIfam" id="NF007013">
    <property type="entry name" value="PRK09477.1"/>
    <property type="match status" value="1"/>
</dbReference>
<feature type="transmembrane region" description="Helical" evidence="8">
    <location>
        <begin position="160"/>
        <end position="183"/>
    </location>
</feature>
<evidence type="ECO:0000256" key="4">
    <source>
        <dbReference type="ARBA" id="ARBA00022737"/>
    </source>
</evidence>
<feature type="domain" description="4Fe-4S ferredoxin-type" evidence="9">
    <location>
        <begin position="238"/>
        <end position="267"/>
    </location>
</feature>
<comment type="caution">
    <text evidence="10">The sequence shown here is derived from an EMBL/GenBank/DDBJ whole genome shotgun (WGS) entry which is preliminary data.</text>
</comment>
<feature type="transmembrane region" description="Helical" evidence="8">
    <location>
        <begin position="130"/>
        <end position="148"/>
    </location>
</feature>
<dbReference type="Proteomes" id="UP000321827">
    <property type="component" value="Unassembled WGS sequence"/>
</dbReference>
<dbReference type="GO" id="GO:0046872">
    <property type="term" value="F:metal ion binding"/>
    <property type="evidence" value="ECO:0007669"/>
    <property type="project" value="UniProtKB-KW"/>
</dbReference>
<dbReference type="Pfam" id="PF13237">
    <property type="entry name" value="Fer4_10"/>
    <property type="match status" value="1"/>
</dbReference>
<keyword evidence="5" id="KW-0249">Electron transport</keyword>
<dbReference type="InterPro" id="IPR017900">
    <property type="entry name" value="4Fe4S_Fe_S_CS"/>
</dbReference>
<evidence type="ECO:0000256" key="5">
    <source>
        <dbReference type="ARBA" id="ARBA00022982"/>
    </source>
</evidence>
<evidence type="ECO:0000313" key="10">
    <source>
        <dbReference type="EMBL" id="GEM90437.1"/>
    </source>
</evidence>
<dbReference type="PROSITE" id="PS00198">
    <property type="entry name" value="4FE4S_FER_1"/>
    <property type="match status" value="1"/>
</dbReference>
<dbReference type="AlphaFoldDB" id="A0A511RMW2"/>
<dbReference type="EMBL" id="BJXN01000013">
    <property type="protein sequence ID" value="GEM90437.1"/>
    <property type="molecule type" value="Genomic_DNA"/>
</dbReference>
<keyword evidence="8" id="KW-0472">Membrane</keyword>
<dbReference type="RefSeq" id="WP_147148167.1">
    <property type="nucleotide sequence ID" value="NZ_BJXN01000013.1"/>
</dbReference>
<gene>
    <name evidence="10" type="primary">napH</name>
    <name evidence="10" type="ORF">ODE01S_18710</name>
</gene>
<proteinExistence type="predicted"/>
<dbReference type="InterPro" id="IPR011886">
    <property type="entry name" value="NapH_MauN"/>
</dbReference>
<dbReference type="OrthoDB" id="9806398at2"/>
<dbReference type="Pfam" id="PF12801">
    <property type="entry name" value="Fer4_5"/>
    <property type="match status" value="2"/>
</dbReference>
<keyword evidence="2" id="KW-0004">4Fe-4S</keyword>
<protein>
    <submittedName>
        <fullName evidence="10">Quinol dehydrogenase</fullName>
    </submittedName>
</protein>
<feature type="transmembrane region" description="Helical" evidence="8">
    <location>
        <begin position="21"/>
        <end position="40"/>
    </location>
</feature>
<keyword evidence="4" id="KW-0677">Repeat</keyword>
<dbReference type="GO" id="GO:0051539">
    <property type="term" value="F:4 iron, 4 sulfur cluster binding"/>
    <property type="evidence" value="ECO:0007669"/>
    <property type="project" value="UniProtKB-KW"/>
</dbReference>
<name>A0A511RMW2_9DEIN</name>
<keyword evidence="3" id="KW-0479">Metal-binding</keyword>
<evidence type="ECO:0000313" key="11">
    <source>
        <dbReference type="Proteomes" id="UP000321827"/>
    </source>
</evidence>
<feature type="transmembrane region" description="Helical" evidence="8">
    <location>
        <begin position="60"/>
        <end position="89"/>
    </location>
</feature>
<dbReference type="PANTHER" id="PTHR30176:SF3">
    <property type="entry name" value="FERREDOXIN-TYPE PROTEIN NAPH"/>
    <property type="match status" value="1"/>
</dbReference>
<evidence type="ECO:0000256" key="7">
    <source>
        <dbReference type="ARBA" id="ARBA00023014"/>
    </source>
</evidence>
<keyword evidence="6" id="KW-0408">Iron</keyword>
<dbReference type="Gene3D" id="3.30.70.20">
    <property type="match status" value="1"/>
</dbReference>
<evidence type="ECO:0000256" key="6">
    <source>
        <dbReference type="ARBA" id="ARBA00023004"/>
    </source>
</evidence>
<evidence type="ECO:0000256" key="3">
    <source>
        <dbReference type="ARBA" id="ARBA00022723"/>
    </source>
</evidence>
<accession>A0A511RMW2</accession>
<keyword evidence="8" id="KW-1133">Transmembrane helix</keyword>
<dbReference type="PANTHER" id="PTHR30176">
    <property type="entry name" value="FERREDOXIN-TYPE PROTEIN NAPH"/>
    <property type="match status" value="1"/>
</dbReference>
<evidence type="ECO:0000256" key="8">
    <source>
        <dbReference type="SAM" id="Phobius"/>
    </source>
</evidence>
<dbReference type="GO" id="GO:0005886">
    <property type="term" value="C:plasma membrane"/>
    <property type="evidence" value="ECO:0007669"/>
    <property type="project" value="TreeGrafter"/>
</dbReference>
<evidence type="ECO:0000259" key="9">
    <source>
        <dbReference type="PROSITE" id="PS51379"/>
    </source>
</evidence>
<keyword evidence="8" id="KW-0812">Transmembrane</keyword>